<evidence type="ECO:0000256" key="7">
    <source>
        <dbReference type="RuleBase" id="RU000461"/>
    </source>
</evidence>
<evidence type="ECO:0000256" key="4">
    <source>
        <dbReference type="ARBA" id="ARBA00023002"/>
    </source>
</evidence>
<evidence type="ECO:0000256" key="1">
    <source>
        <dbReference type="ARBA" id="ARBA00010617"/>
    </source>
</evidence>
<keyword evidence="3 7" id="KW-0479">Metal-binding</keyword>
<proteinExistence type="inferred from homology"/>
<dbReference type="SUPFAM" id="SSF48264">
    <property type="entry name" value="Cytochrome P450"/>
    <property type="match status" value="1"/>
</dbReference>
<dbReference type="PANTHER" id="PTHR46696">
    <property type="entry name" value="P450, PUTATIVE (EUROFUNG)-RELATED"/>
    <property type="match status" value="1"/>
</dbReference>
<evidence type="ECO:0000256" key="3">
    <source>
        <dbReference type="ARBA" id="ARBA00022723"/>
    </source>
</evidence>
<comment type="caution">
    <text evidence="8">The sequence shown here is derived from an EMBL/GenBank/DDBJ whole genome shotgun (WGS) entry which is preliminary data.</text>
</comment>
<reference evidence="8" key="1">
    <citation type="submission" date="2023-02" db="EMBL/GenBank/DDBJ databases">
        <title>Nocardiopsis ansamitocini NBRC 112285.</title>
        <authorList>
            <person name="Ichikawa N."/>
            <person name="Sato H."/>
            <person name="Tonouchi N."/>
        </authorList>
    </citation>
    <scope>NUCLEOTIDE SEQUENCE</scope>
    <source>
        <strain evidence="8">NBRC 112285</strain>
    </source>
</reference>
<keyword evidence="6 7" id="KW-0503">Monooxygenase</keyword>
<gene>
    <name evidence="8" type="ORF">Nans01_07510</name>
</gene>
<dbReference type="InterPro" id="IPR001128">
    <property type="entry name" value="Cyt_P450"/>
</dbReference>
<comment type="similarity">
    <text evidence="1 7">Belongs to the cytochrome P450 family.</text>
</comment>
<keyword evidence="4 7" id="KW-0560">Oxidoreductase</keyword>
<evidence type="ECO:0000313" key="9">
    <source>
        <dbReference type="Proteomes" id="UP001165092"/>
    </source>
</evidence>
<name>A0A9W6UHV5_9ACTN</name>
<dbReference type="PANTHER" id="PTHR46696:SF1">
    <property type="entry name" value="CYTOCHROME P450 YJIB-RELATED"/>
    <property type="match status" value="1"/>
</dbReference>
<dbReference type="EMBL" id="BSQG01000001">
    <property type="protein sequence ID" value="GLU46400.1"/>
    <property type="molecule type" value="Genomic_DNA"/>
</dbReference>
<dbReference type="Pfam" id="PF00067">
    <property type="entry name" value="p450"/>
    <property type="match status" value="2"/>
</dbReference>
<evidence type="ECO:0000313" key="8">
    <source>
        <dbReference type="EMBL" id="GLU46400.1"/>
    </source>
</evidence>
<dbReference type="GO" id="GO:0005506">
    <property type="term" value="F:iron ion binding"/>
    <property type="evidence" value="ECO:0007669"/>
    <property type="project" value="InterPro"/>
</dbReference>
<dbReference type="PROSITE" id="PS00086">
    <property type="entry name" value="CYTOCHROME_P450"/>
    <property type="match status" value="1"/>
</dbReference>
<organism evidence="8 9">
    <name type="scientific">Nocardiopsis ansamitocini</name>
    <dbReference type="NCBI Taxonomy" id="1670832"/>
    <lineage>
        <taxon>Bacteria</taxon>
        <taxon>Bacillati</taxon>
        <taxon>Actinomycetota</taxon>
        <taxon>Actinomycetes</taxon>
        <taxon>Streptosporangiales</taxon>
        <taxon>Nocardiopsidaceae</taxon>
        <taxon>Nocardiopsis</taxon>
    </lineage>
</organism>
<dbReference type="Proteomes" id="UP001165092">
    <property type="component" value="Unassembled WGS sequence"/>
</dbReference>
<keyword evidence="2 7" id="KW-0349">Heme</keyword>
<dbReference type="RefSeq" id="WP_285757254.1">
    <property type="nucleotide sequence ID" value="NZ_BSQG01000001.1"/>
</dbReference>
<dbReference type="AlphaFoldDB" id="A0A9W6UHV5"/>
<sequence>MTDRNVPDLTDPALMEDPYGGYGRLRERGPVLRGRFLEGTPTWYVTRYDDVRAVLGDSRFANDPRSVPDAPEKSPRDHALKMFGVPEELTGYLVGTILDSDPPDHTRLRKLVSRTFTVRRVSQLRPRVVAITDGLLDRLPDSAENGVTDLIEGFAYPLPSAVICEMVGVPEADRSLWRDWGKSLVARDPKVMPNALRSMVDYVHDLIGQRRSAPTDDLLSGLIRTHDEEGDRLSDVEMVTLVFTLVLAGHETTAHLIGNGTVALLTHPEQLALLRQDPGAWPHAVHELMRWCGPVQLPRLRYATEDVELAGTLIERGDAVQAVIVSANFDPREFDSPDRFDITRVPEAHGEGHVGFGYGAHYCLGAALARQECEVALSALFERFPSLSLAVAPENLPWMPLPGNRRLARLPVRLEG</sequence>
<evidence type="ECO:0000256" key="5">
    <source>
        <dbReference type="ARBA" id="ARBA00023004"/>
    </source>
</evidence>
<dbReference type="InterPro" id="IPR017972">
    <property type="entry name" value="Cyt_P450_CS"/>
</dbReference>
<dbReference type="GO" id="GO:0004497">
    <property type="term" value="F:monooxygenase activity"/>
    <property type="evidence" value="ECO:0007669"/>
    <property type="project" value="UniProtKB-KW"/>
</dbReference>
<dbReference type="Gene3D" id="1.10.630.10">
    <property type="entry name" value="Cytochrome P450"/>
    <property type="match status" value="1"/>
</dbReference>
<accession>A0A9W6UHV5</accession>
<evidence type="ECO:0000256" key="6">
    <source>
        <dbReference type="ARBA" id="ARBA00023033"/>
    </source>
</evidence>
<dbReference type="FunFam" id="1.10.630.10:FF:000018">
    <property type="entry name" value="Cytochrome P450 monooxygenase"/>
    <property type="match status" value="1"/>
</dbReference>
<keyword evidence="9" id="KW-1185">Reference proteome</keyword>
<dbReference type="InterPro" id="IPR002397">
    <property type="entry name" value="Cyt_P450_B"/>
</dbReference>
<keyword evidence="5 7" id="KW-0408">Iron</keyword>
<evidence type="ECO:0000256" key="2">
    <source>
        <dbReference type="ARBA" id="ARBA00022617"/>
    </source>
</evidence>
<protein>
    <submittedName>
        <fullName evidence="8">Cytochrome P450</fullName>
    </submittedName>
</protein>
<dbReference type="GO" id="GO:0020037">
    <property type="term" value="F:heme binding"/>
    <property type="evidence" value="ECO:0007669"/>
    <property type="project" value="InterPro"/>
</dbReference>
<dbReference type="GO" id="GO:0016705">
    <property type="term" value="F:oxidoreductase activity, acting on paired donors, with incorporation or reduction of molecular oxygen"/>
    <property type="evidence" value="ECO:0007669"/>
    <property type="project" value="InterPro"/>
</dbReference>
<dbReference type="InterPro" id="IPR036396">
    <property type="entry name" value="Cyt_P450_sf"/>
</dbReference>
<dbReference type="CDD" id="cd11029">
    <property type="entry name" value="CYP107-like"/>
    <property type="match status" value="1"/>
</dbReference>
<dbReference type="PRINTS" id="PR00359">
    <property type="entry name" value="BP450"/>
</dbReference>